<dbReference type="KEGG" id="rhy:RD110_25765"/>
<evidence type="ECO:0000313" key="3">
    <source>
        <dbReference type="EMBL" id="APW40186.1"/>
    </source>
</evidence>
<reference evidence="3 4" key="1">
    <citation type="submission" date="2017-01" db="EMBL/GenBank/DDBJ databases">
        <authorList>
            <person name="Mah S.A."/>
            <person name="Swanson W.J."/>
            <person name="Moy G.W."/>
            <person name="Vacquier V.D."/>
        </authorList>
    </citation>
    <scope>NUCLEOTIDE SEQUENCE [LARGE SCALE GENOMIC DNA]</scope>
    <source>
        <strain evidence="3 4">DCY110</strain>
    </source>
</reference>
<dbReference type="SUPFAM" id="SSF53850">
    <property type="entry name" value="Periplasmic binding protein-like II"/>
    <property type="match status" value="1"/>
</dbReference>
<dbReference type="OrthoDB" id="8890377at2"/>
<sequence>MKLNHRAWAIAACVFATATAVQAQPQDFPNKPIHIVVPLPPGGSNDVLARVLGQKMAEAFGQPVVVDNKPGAAGNIATEFMSRVEADGYTIAVAPNQTVAVNPVLYPKLPFDVQRDLQGISMMGRVPMVLVVSSKVSATSVADLITQAKAAPDKFTYASAGAGSPQHMAAEVFKSMTGTRLTQIPYKGSAPALVDVLGGTVDVMFCPINSALPHIRSGKIRALGTTGTQRLEALLPGVPTIAETVPNYESDIWIGMVAPAKTPQPIIAKLNAELRRSLALPDVRAKLAEQGIYAETSTPAEFSALIASDQKRWAAVIKAANIVPE</sequence>
<evidence type="ECO:0000313" key="4">
    <source>
        <dbReference type="Proteomes" id="UP000186609"/>
    </source>
</evidence>
<dbReference type="AlphaFoldDB" id="A0A1P8K2H6"/>
<dbReference type="InterPro" id="IPR042100">
    <property type="entry name" value="Bug_dom1"/>
</dbReference>
<dbReference type="STRING" id="1842727.RD110_25765"/>
<evidence type="ECO:0000256" key="2">
    <source>
        <dbReference type="SAM" id="SignalP"/>
    </source>
</evidence>
<organism evidence="3 4">
    <name type="scientific">Rhodoferax koreensis</name>
    <dbReference type="NCBI Taxonomy" id="1842727"/>
    <lineage>
        <taxon>Bacteria</taxon>
        <taxon>Pseudomonadati</taxon>
        <taxon>Pseudomonadota</taxon>
        <taxon>Betaproteobacteria</taxon>
        <taxon>Burkholderiales</taxon>
        <taxon>Comamonadaceae</taxon>
        <taxon>Rhodoferax</taxon>
    </lineage>
</organism>
<dbReference type="PIRSF" id="PIRSF017082">
    <property type="entry name" value="YflP"/>
    <property type="match status" value="1"/>
</dbReference>
<accession>A0A1P8K2H6</accession>
<protein>
    <submittedName>
        <fullName evidence="3">LacI family transcriptional regulator</fullName>
    </submittedName>
</protein>
<gene>
    <name evidence="3" type="ORF">RD110_25765</name>
</gene>
<dbReference type="CDD" id="cd13578">
    <property type="entry name" value="PBP2_Bug27"/>
    <property type="match status" value="1"/>
</dbReference>
<evidence type="ECO:0000256" key="1">
    <source>
        <dbReference type="ARBA" id="ARBA00006987"/>
    </source>
</evidence>
<dbReference type="EMBL" id="CP019236">
    <property type="protein sequence ID" value="APW40186.1"/>
    <property type="molecule type" value="Genomic_DNA"/>
</dbReference>
<dbReference type="RefSeq" id="WP_076203641.1">
    <property type="nucleotide sequence ID" value="NZ_CP019236.1"/>
</dbReference>
<keyword evidence="4" id="KW-1185">Reference proteome</keyword>
<dbReference type="Gene3D" id="3.40.190.10">
    <property type="entry name" value="Periplasmic binding protein-like II"/>
    <property type="match status" value="1"/>
</dbReference>
<comment type="similarity">
    <text evidence="1">Belongs to the UPF0065 (bug) family.</text>
</comment>
<dbReference type="Proteomes" id="UP000186609">
    <property type="component" value="Chromosome"/>
</dbReference>
<dbReference type="Pfam" id="PF03401">
    <property type="entry name" value="TctC"/>
    <property type="match status" value="1"/>
</dbReference>
<proteinExistence type="inferred from homology"/>
<feature type="chain" id="PRO_5012230423" evidence="2">
    <location>
        <begin position="24"/>
        <end position="325"/>
    </location>
</feature>
<name>A0A1P8K2H6_9BURK</name>
<dbReference type="Gene3D" id="3.40.190.150">
    <property type="entry name" value="Bordetella uptake gene, domain 1"/>
    <property type="match status" value="1"/>
</dbReference>
<dbReference type="InterPro" id="IPR005064">
    <property type="entry name" value="BUG"/>
</dbReference>
<dbReference type="PANTHER" id="PTHR42928">
    <property type="entry name" value="TRICARBOXYLATE-BINDING PROTEIN"/>
    <property type="match status" value="1"/>
</dbReference>
<dbReference type="PANTHER" id="PTHR42928:SF5">
    <property type="entry name" value="BLR1237 PROTEIN"/>
    <property type="match status" value="1"/>
</dbReference>
<feature type="signal peptide" evidence="2">
    <location>
        <begin position="1"/>
        <end position="23"/>
    </location>
</feature>
<keyword evidence="2" id="KW-0732">Signal</keyword>